<dbReference type="SUPFAM" id="SSF81383">
    <property type="entry name" value="F-box domain"/>
    <property type="match status" value="1"/>
</dbReference>
<dbReference type="AlphaFoldDB" id="A0A8H6ZBK0"/>
<proteinExistence type="predicted"/>
<evidence type="ECO:0000313" key="2">
    <source>
        <dbReference type="Proteomes" id="UP000623467"/>
    </source>
</evidence>
<dbReference type="Proteomes" id="UP000623467">
    <property type="component" value="Unassembled WGS sequence"/>
</dbReference>
<dbReference type="CDD" id="cd09917">
    <property type="entry name" value="F-box_SF"/>
    <property type="match status" value="1"/>
</dbReference>
<keyword evidence="2" id="KW-1185">Reference proteome</keyword>
<dbReference type="OrthoDB" id="2973212at2759"/>
<protein>
    <recommendedName>
        <fullName evidence="3">F-box domain-containing protein</fullName>
    </recommendedName>
</protein>
<evidence type="ECO:0000313" key="1">
    <source>
        <dbReference type="EMBL" id="KAF7374239.1"/>
    </source>
</evidence>
<organism evidence="1 2">
    <name type="scientific">Mycena sanguinolenta</name>
    <dbReference type="NCBI Taxonomy" id="230812"/>
    <lineage>
        <taxon>Eukaryota</taxon>
        <taxon>Fungi</taxon>
        <taxon>Dikarya</taxon>
        <taxon>Basidiomycota</taxon>
        <taxon>Agaricomycotina</taxon>
        <taxon>Agaricomycetes</taxon>
        <taxon>Agaricomycetidae</taxon>
        <taxon>Agaricales</taxon>
        <taxon>Marasmiineae</taxon>
        <taxon>Mycenaceae</taxon>
        <taxon>Mycena</taxon>
    </lineage>
</organism>
<comment type="caution">
    <text evidence="1">The sequence shown here is derived from an EMBL/GenBank/DDBJ whole genome shotgun (WGS) entry which is preliminary data.</text>
</comment>
<dbReference type="InterPro" id="IPR032675">
    <property type="entry name" value="LRR_dom_sf"/>
</dbReference>
<dbReference type="EMBL" id="JACAZH010000002">
    <property type="protein sequence ID" value="KAF7374239.1"/>
    <property type="molecule type" value="Genomic_DNA"/>
</dbReference>
<dbReference type="InterPro" id="IPR036047">
    <property type="entry name" value="F-box-like_dom_sf"/>
</dbReference>
<reference evidence="1" key="1">
    <citation type="submission" date="2020-05" db="EMBL/GenBank/DDBJ databases">
        <title>Mycena genomes resolve the evolution of fungal bioluminescence.</title>
        <authorList>
            <person name="Tsai I.J."/>
        </authorList>
    </citation>
    <scope>NUCLEOTIDE SEQUENCE</scope>
    <source>
        <strain evidence="1">160909Yilan</strain>
    </source>
</reference>
<dbReference type="SUPFAM" id="SSF52047">
    <property type="entry name" value="RNI-like"/>
    <property type="match status" value="1"/>
</dbReference>
<accession>A0A8H6ZBK0</accession>
<name>A0A8H6ZBK0_9AGAR</name>
<evidence type="ECO:0008006" key="3">
    <source>
        <dbReference type="Google" id="ProtNLM"/>
    </source>
</evidence>
<sequence length="504" mass="56388">MDNAQEENYADGCSVMSGSITRSAMPYLHTLPTELWFACWTLCSRRQLRRISLVCKRFRDICISLIFQQQTVEARGERLHKGNWIEHLHRLHRAAVRLDALAGSAHVASVHSWKFVAGKFTPAERPDIPHLGLVHTTYARLLKTFSTTLYLYHNLRSLYLEAVIIDAPFRQIFAELSRLDILALHSCDIVERDGFIVKLRSFTISAPEATAHRSKVPREPLRIVAPDSLHTLHLDAADETAPLLAAFGSAQFPQLVVLSLQHLSDLDMFLAFLAQCSGLEALKITSVDPDVIESLPQYALSPDTIPDLRDLTIRGEMLGFFTSKRPITAITVLNEPSAGQRHPSDFTPTVLNDLLNTSVPLLSLSIPETSPTLELLTYITLLFPRIQQLSIHLTRFTVTAERLIRCGGRGRSRRSQPISVDKRCPVLHDAEAFDNIPEDDLSDAEQDKLPPIALVRVPKELQISSSPNYQNILHWTCSGAASLPQGIEILRFISTFILTCGNCK</sequence>
<gene>
    <name evidence="1" type="ORF">MSAN_00306800</name>
</gene>
<dbReference type="Gene3D" id="3.80.10.10">
    <property type="entry name" value="Ribonuclease Inhibitor"/>
    <property type="match status" value="1"/>
</dbReference>